<dbReference type="RefSeq" id="WP_197231394.1">
    <property type="nucleotide sequence ID" value="NZ_SJPV01000005.1"/>
</dbReference>
<organism evidence="6 7">
    <name type="scientific">Novipirellula artificiosorum</name>
    <dbReference type="NCBI Taxonomy" id="2528016"/>
    <lineage>
        <taxon>Bacteria</taxon>
        <taxon>Pseudomonadati</taxon>
        <taxon>Planctomycetota</taxon>
        <taxon>Planctomycetia</taxon>
        <taxon>Pirellulales</taxon>
        <taxon>Pirellulaceae</taxon>
        <taxon>Novipirellula</taxon>
    </lineage>
</organism>
<evidence type="ECO:0000259" key="5">
    <source>
        <dbReference type="Pfam" id="PF17390"/>
    </source>
</evidence>
<evidence type="ECO:0000313" key="6">
    <source>
        <dbReference type="EMBL" id="TWU37437.1"/>
    </source>
</evidence>
<dbReference type="Pfam" id="PF17390">
    <property type="entry name" value="Bac_rhamnosid_C"/>
    <property type="match status" value="1"/>
</dbReference>
<dbReference type="InterPro" id="IPR035398">
    <property type="entry name" value="Bac_rhamnosid_C"/>
</dbReference>
<evidence type="ECO:0000313" key="7">
    <source>
        <dbReference type="Proteomes" id="UP000319143"/>
    </source>
</evidence>
<dbReference type="InterPro" id="IPR012341">
    <property type="entry name" value="6hp_glycosidase-like_sf"/>
</dbReference>
<evidence type="ECO:0000256" key="2">
    <source>
        <dbReference type="SAM" id="MobiDB-lite"/>
    </source>
</evidence>
<dbReference type="GO" id="GO:0016787">
    <property type="term" value="F:hydrolase activity"/>
    <property type="evidence" value="ECO:0007669"/>
    <property type="project" value="UniProtKB-KW"/>
</dbReference>
<dbReference type="PANTHER" id="PTHR33307">
    <property type="entry name" value="ALPHA-RHAMNOSIDASE (EUROFUNG)"/>
    <property type="match status" value="1"/>
</dbReference>
<keyword evidence="3" id="KW-0732">Signal</keyword>
<dbReference type="Pfam" id="PF17389">
    <property type="entry name" value="Bac_rhamnosid6H"/>
    <property type="match status" value="1"/>
</dbReference>
<dbReference type="Proteomes" id="UP000319143">
    <property type="component" value="Unassembled WGS sequence"/>
</dbReference>
<dbReference type="Gene3D" id="1.50.10.10">
    <property type="match status" value="1"/>
</dbReference>
<proteinExistence type="predicted"/>
<feature type="domain" description="Alpha-L-rhamnosidase six-hairpin glycosidase" evidence="4">
    <location>
        <begin position="35"/>
        <end position="143"/>
    </location>
</feature>
<dbReference type="Gene3D" id="2.60.420.10">
    <property type="entry name" value="Maltose phosphorylase, domain 3"/>
    <property type="match status" value="1"/>
</dbReference>
<name>A0A5C6DNJ2_9BACT</name>
<dbReference type="EMBL" id="SJPV01000005">
    <property type="protein sequence ID" value="TWU37437.1"/>
    <property type="molecule type" value="Genomic_DNA"/>
</dbReference>
<protein>
    <submittedName>
        <fullName evidence="6">Bacterial alpha-L-rhamnosidase</fullName>
    </submittedName>
</protein>
<dbReference type="InterPro" id="IPR035396">
    <property type="entry name" value="Bac_rhamnosid6H"/>
</dbReference>
<keyword evidence="1" id="KW-0378">Hydrolase</keyword>
<evidence type="ECO:0000256" key="1">
    <source>
        <dbReference type="ARBA" id="ARBA00022801"/>
    </source>
</evidence>
<dbReference type="InterPro" id="IPR016007">
    <property type="entry name" value="Alpha_rhamnosid"/>
</dbReference>
<reference evidence="6 7" key="1">
    <citation type="submission" date="2019-02" db="EMBL/GenBank/DDBJ databases">
        <title>Deep-cultivation of Planctomycetes and their phenomic and genomic characterization uncovers novel biology.</title>
        <authorList>
            <person name="Wiegand S."/>
            <person name="Jogler M."/>
            <person name="Boedeker C."/>
            <person name="Pinto D."/>
            <person name="Vollmers J."/>
            <person name="Rivas-Marin E."/>
            <person name="Kohn T."/>
            <person name="Peeters S.H."/>
            <person name="Heuer A."/>
            <person name="Rast P."/>
            <person name="Oberbeckmann S."/>
            <person name="Bunk B."/>
            <person name="Jeske O."/>
            <person name="Meyerdierks A."/>
            <person name="Storesund J.E."/>
            <person name="Kallscheuer N."/>
            <person name="Luecker S."/>
            <person name="Lage O.M."/>
            <person name="Pohl T."/>
            <person name="Merkel B.J."/>
            <person name="Hornburger P."/>
            <person name="Mueller R.-W."/>
            <person name="Bruemmer F."/>
            <person name="Labrenz M."/>
            <person name="Spormann A.M."/>
            <person name="Op Den Camp H."/>
            <person name="Overmann J."/>
            <person name="Amann R."/>
            <person name="Jetten M.S.M."/>
            <person name="Mascher T."/>
            <person name="Medema M.H."/>
            <person name="Devos D.P."/>
            <person name="Kaster A.-K."/>
            <person name="Ovreas L."/>
            <person name="Rohde M."/>
            <person name="Galperin M.Y."/>
            <person name="Jogler C."/>
        </authorList>
    </citation>
    <scope>NUCLEOTIDE SEQUENCE [LARGE SCALE GENOMIC DNA]</scope>
    <source>
        <strain evidence="6 7">Poly41</strain>
    </source>
</reference>
<keyword evidence="7" id="KW-1185">Reference proteome</keyword>
<dbReference type="AlphaFoldDB" id="A0A5C6DNJ2"/>
<evidence type="ECO:0000259" key="4">
    <source>
        <dbReference type="Pfam" id="PF17389"/>
    </source>
</evidence>
<feature type="compositionally biased region" description="Basic and acidic residues" evidence="2">
    <location>
        <begin position="258"/>
        <end position="269"/>
    </location>
</feature>
<gene>
    <name evidence="6" type="ORF">Poly41_35680</name>
</gene>
<feature type="region of interest" description="Disordered" evidence="2">
    <location>
        <begin position="249"/>
        <end position="269"/>
    </location>
</feature>
<feature type="signal peptide" evidence="3">
    <location>
        <begin position="1"/>
        <end position="19"/>
    </location>
</feature>
<comment type="caution">
    <text evidence="6">The sequence shown here is derived from an EMBL/GenBank/DDBJ whole genome shotgun (WGS) entry which is preliminary data.</text>
</comment>
<dbReference type="PANTHER" id="PTHR33307:SF6">
    <property type="entry name" value="ALPHA-RHAMNOSIDASE (EUROFUNG)-RELATED"/>
    <property type="match status" value="1"/>
</dbReference>
<evidence type="ECO:0000256" key="3">
    <source>
        <dbReference type="SAM" id="SignalP"/>
    </source>
</evidence>
<sequence length="269" mass="30006" precursor="true">MRNSFLAMALLLVAAPVSASTRIVDLRCEFMRTPLAIAKGVAPPGDIPVLLDNCLEDMKRHYNNHYAAGHITHQLLYDVYSDHGLIETCYDMMSDARFPSFAWMLQSGNQTIPEGPTLPQELPSRNTACQNEFQEPARWFPQTLCGVSPDRNEPAFKHVHLRPAFPLVTTTPYGSLESGWAQVSGEIAWTVRIPANSYENARFPVDSATLVKEVEATLEKSPGCELIQNNTNGIECRLGTGLYRFRFPAPTNAPSRLPESRNKSREEAK</sequence>
<dbReference type="GO" id="GO:0005975">
    <property type="term" value="P:carbohydrate metabolic process"/>
    <property type="evidence" value="ECO:0007669"/>
    <property type="project" value="InterPro"/>
</dbReference>
<feature type="domain" description="Alpha-L-rhamnosidase C-terminal" evidence="5">
    <location>
        <begin position="146"/>
        <end position="214"/>
    </location>
</feature>
<feature type="chain" id="PRO_5023111627" evidence="3">
    <location>
        <begin position="20"/>
        <end position="269"/>
    </location>
</feature>
<accession>A0A5C6DNJ2</accession>